<dbReference type="RefSeq" id="WP_114289751.1">
    <property type="nucleotide sequence ID" value="NZ_CP122523.1"/>
</dbReference>
<dbReference type="EMBL" id="NGJX01000006">
    <property type="protein sequence ID" value="RSU01894.1"/>
    <property type="molecule type" value="Genomic_DNA"/>
</dbReference>
<evidence type="ECO:0000313" key="2">
    <source>
        <dbReference type="Proteomes" id="UP000288197"/>
    </source>
</evidence>
<reference evidence="1 2" key="1">
    <citation type="submission" date="2017-05" db="EMBL/GenBank/DDBJ databases">
        <title>Vagococcus spp. assemblies.</title>
        <authorList>
            <person name="Gulvik C.A."/>
        </authorList>
    </citation>
    <scope>NUCLEOTIDE SEQUENCE [LARGE SCALE GENOMIC DNA]</scope>
    <source>
        <strain evidence="1 2">NCFB 2497</strain>
    </source>
</reference>
<evidence type="ECO:0000313" key="1">
    <source>
        <dbReference type="EMBL" id="RSU01894.1"/>
    </source>
</evidence>
<dbReference type="OrthoDB" id="3169575at2"/>
<proteinExistence type="predicted"/>
<accession>A0A369AZ48</accession>
<name>A0A369AZ48_9ENTE</name>
<dbReference type="AlphaFoldDB" id="A0A369AZ48"/>
<gene>
    <name evidence="1" type="ORF">CBF32_07865</name>
</gene>
<sequence>MSIGLLVITLKFSVGFLLAIILGVVFREKGEPFKKNALTGLKVSLVYVLVSFIYIYFVLPSQSLNQLLFYNLIGLILGSLFTFATSFTEKVVINQGSERKKREFTFQKSKQKLLIFSVLAMIIFLIGTPIMRIFSIDEIYETIPVKKVEQTEELKSTKETPIAMSTKSARNKMQKMMSSVPNYSGYQLGTTTAQLIDGEYVYIAGLEYRGFWKWNKYKKVPGYFKVSATDINAQPEFVEKEMAYVPSSYLWQDAERKIYAKSSNLTRIGAVNLEIGDDGTPYYVQSLYKEYGLSGKKRYDEFKVAVLNSVTGETKVYDLKDTPAEIDAPLTSAVASSMNRYYGKYGKGWLNSLFSKDDVKVPTTNGIYSSGAVTPLVSKNGELLYFTDFTSDDEKQDSALGYSLINARTGTMEFYRDTKGMMDSDGAIAISEKIYPEKKWEAKMPILYNIEGVPTWIISLLDTNGIFKGYVYISATDSDILVDGDDAEKTLQAYKMKLSLKGSNNKNTEIGDLTPITGTVTRVNQVVVDGNQTISFMLEADENIYRISASNNVYSMFLKEGDKVSFEANIQEDDLITTLEDMTIETVTPK</sequence>
<comment type="caution">
    <text evidence="1">The sequence shown here is derived from an EMBL/GenBank/DDBJ whole genome shotgun (WGS) entry which is preliminary data.</text>
</comment>
<protein>
    <submittedName>
        <fullName evidence="1">Uncharacterized protein</fullName>
    </submittedName>
</protein>
<dbReference type="GeneID" id="63146572"/>
<organism evidence="1 2">
    <name type="scientific">Vagococcus fluvialis</name>
    <dbReference type="NCBI Taxonomy" id="2738"/>
    <lineage>
        <taxon>Bacteria</taxon>
        <taxon>Bacillati</taxon>
        <taxon>Bacillota</taxon>
        <taxon>Bacilli</taxon>
        <taxon>Lactobacillales</taxon>
        <taxon>Enterococcaceae</taxon>
        <taxon>Vagococcus</taxon>
    </lineage>
</organism>
<keyword evidence="2" id="KW-1185">Reference proteome</keyword>
<dbReference type="Proteomes" id="UP000288197">
    <property type="component" value="Unassembled WGS sequence"/>
</dbReference>